<sequence>MRNWLEALWIRKRGYLDNGCAEFYKVCVPRKGSARGMNDQKSERSDAELPWAFAQKCKYLWSYWTNLNNPDINMEHSSWTTIFQKSERHDAETSKIRVKYPENGPIHKNANTSLTAGRMQAILVPTES</sequence>
<name>A0A0C3K5L2_PISTI</name>
<proteinExistence type="predicted"/>
<organism evidence="1 2">
    <name type="scientific">Pisolithus tinctorius Marx 270</name>
    <dbReference type="NCBI Taxonomy" id="870435"/>
    <lineage>
        <taxon>Eukaryota</taxon>
        <taxon>Fungi</taxon>
        <taxon>Dikarya</taxon>
        <taxon>Basidiomycota</taxon>
        <taxon>Agaricomycotina</taxon>
        <taxon>Agaricomycetes</taxon>
        <taxon>Agaricomycetidae</taxon>
        <taxon>Boletales</taxon>
        <taxon>Sclerodermatineae</taxon>
        <taxon>Pisolithaceae</taxon>
        <taxon>Pisolithus</taxon>
    </lineage>
</organism>
<evidence type="ECO:0000313" key="1">
    <source>
        <dbReference type="EMBL" id="KIO04832.1"/>
    </source>
</evidence>
<evidence type="ECO:0000313" key="2">
    <source>
        <dbReference type="Proteomes" id="UP000054217"/>
    </source>
</evidence>
<dbReference type="Proteomes" id="UP000054217">
    <property type="component" value="Unassembled WGS sequence"/>
</dbReference>
<gene>
    <name evidence="1" type="ORF">M404DRAFT_1000368</name>
</gene>
<reference evidence="1 2" key="1">
    <citation type="submission" date="2014-04" db="EMBL/GenBank/DDBJ databases">
        <authorList>
            <consortium name="DOE Joint Genome Institute"/>
            <person name="Kuo A."/>
            <person name="Kohler A."/>
            <person name="Costa M.D."/>
            <person name="Nagy L.G."/>
            <person name="Floudas D."/>
            <person name="Copeland A."/>
            <person name="Barry K.W."/>
            <person name="Cichocki N."/>
            <person name="Veneault-Fourrey C."/>
            <person name="LaButti K."/>
            <person name="Lindquist E.A."/>
            <person name="Lipzen A."/>
            <person name="Lundell T."/>
            <person name="Morin E."/>
            <person name="Murat C."/>
            <person name="Sun H."/>
            <person name="Tunlid A."/>
            <person name="Henrissat B."/>
            <person name="Grigoriev I.V."/>
            <person name="Hibbett D.S."/>
            <person name="Martin F."/>
            <person name="Nordberg H.P."/>
            <person name="Cantor M.N."/>
            <person name="Hua S.X."/>
        </authorList>
    </citation>
    <scope>NUCLEOTIDE SEQUENCE [LARGE SCALE GENOMIC DNA]</scope>
    <source>
        <strain evidence="1 2">Marx 270</strain>
    </source>
</reference>
<accession>A0A0C3K5L2</accession>
<protein>
    <submittedName>
        <fullName evidence="1">Uncharacterized protein</fullName>
    </submittedName>
</protein>
<dbReference type="InParanoid" id="A0A0C3K5L2"/>
<dbReference type="AlphaFoldDB" id="A0A0C3K5L2"/>
<dbReference type="EMBL" id="KN831969">
    <property type="protein sequence ID" value="KIO04832.1"/>
    <property type="molecule type" value="Genomic_DNA"/>
</dbReference>
<dbReference type="HOGENOM" id="CLU_1960468_0_0_1"/>
<reference evidence="2" key="2">
    <citation type="submission" date="2015-01" db="EMBL/GenBank/DDBJ databases">
        <title>Evolutionary Origins and Diversification of the Mycorrhizal Mutualists.</title>
        <authorList>
            <consortium name="DOE Joint Genome Institute"/>
            <consortium name="Mycorrhizal Genomics Consortium"/>
            <person name="Kohler A."/>
            <person name="Kuo A."/>
            <person name="Nagy L.G."/>
            <person name="Floudas D."/>
            <person name="Copeland A."/>
            <person name="Barry K.W."/>
            <person name="Cichocki N."/>
            <person name="Veneault-Fourrey C."/>
            <person name="LaButti K."/>
            <person name="Lindquist E.A."/>
            <person name="Lipzen A."/>
            <person name="Lundell T."/>
            <person name="Morin E."/>
            <person name="Murat C."/>
            <person name="Riley R."/>
            <person name="Ohm R."/>
            <person name="Sun H."/>
            <person name="Tunlid A."/>
            <person name="Henrissat B."/>
            <person name="Grigoriev I.V."/>
            <person name="Hibbett D.S."/>
            <person name="Martin F."/>
        </authorList>
    </citation>
    <scope>NUCLEOTIDE SEQUENCE [LARGE SCALE GENOMIC DNA]</scope>
    <source>
        <strain evidence="2">Marx 270</strain>
    </source>
</reference>
<keyword evidence="2" id="KW-1185">Reference proteome</keyword>